<comment type="caution">
    <text evidence="8">The sequence shown here is derived from an EMBL/GenBank/DDBJ whole genome shotgun (WGS) entry which is preliminary data.</text>
</comment>
<evidence type="ECO:0000256" key="4">
    <source>
        <dbReference type="ARBA" id="ARBA00022692"/>
    </source>
</evidence>
<evidence type="ECO:0000256" key="5">
    <source>
        <dbReference type="ARBA" id="ARBA00022989"/>
    </source>
</evidence>
<protein>
    <recommendedName>
        <fullName evidence="10">MFS transporter</fullName>
    </recommendedName>
</protein>
<feature type="transmembrane region" description="Helical" evidence="7">
    <location>
        <begin position="79"/>
        <end position="97"/>
    </location>
</feature>
<proteinExistence type="predicted"/>
<keyword evidence="4 7" id="KW-0812">Transmembrane</keyword>
<organism evidence="8 9">
    <name type="scientific">Dactylosporangium darangshiense</name>
    <dbReference type="NCBI Taxonomy" id="579108"/>
    <lineage>
        <taxon>Bacteria</taxon>
        <taxon>Bacillati</taxon>
        <taxon>Actinomycetota</taxon>
        <taxon>Actinomycetes</taxon>
        <taxon>Micromonosporales</taxon>
        <taxon>Micromonosporaceae</taxon>
        <taxon>Dactylosporangium</taxon>
    </lineage>
</organism>
<evidence type="ECO:0000256" key="3">
    <source>
        <dbReference type="ARBA" id="ARBA00022475"/>
    </source>
</evidence>
<sequence>MMLRAFESLRDPRYRWWFLAQILSASGTMTSAVAQSWLVLNMTGRAVDIALITALMFLPTLIAGPWAGALVDRVDVRRLLLATNVAFAALAAAQAGLIAGGGIRLWMLYAFAALNGAVFALDQPARQVYVFELVGPARLTSAVGLYEVVLNASRALGPAVGGVLLATTGIASCLAFNAATYLPTAALLLWLRPAAAPPPRTAPAREPRRIGAGLALVRRDPVLLSCIVLAAVSGMVFNLAVTTPLFATRALHLGGGGYGAFTACFGLGALPGAFMAASTNGAPAPRLVRNLALATSLSVLATCLTPVAAGAFAGMVVVGFFSIWLIATANTLVQLAAPAGMRGLIMGIWAMALPGCNPLTGLLAGAAAQVSARAGLGLGGGLMLLLLAATWPALSRRPAAAAAVAGP</sequence>
<dbReference type="InterPro" id="IPR036259">
    <property type="entry name" value="MFS_trans_sf"/>
</dbReference>
<evidence type="ECO:0000313" key="8">
    <source>
        <dbReference type="EMBL" id="GAA4249466.1"/>
    </source>
</evidence>
<keyword evidence="3" id="KW-1003">Cell membrane</keyword>
<dbReference type="Gene3D" id="1.20.1250.20">
    <property type="entry name" value="MFS general substrate transporter like domains"/>
    <property type="match status" value="1"/>
</dbReference>
<evidence type="ECO:0000256" key="6">
    <source>
        <dbReference type="ARBA" id="ARBA00023136"/>
    </source>
</evidence>
<evidence type="ECO:0000256" key="1">
    <source>
        <dbReference type="ARBA" id="ARBA00004651"/>
    </source>
</evidence>
<evidence type="ECO:0008006" key="10">
    <source>
        <dbReference type="Google" id="ProtNLM"/>
    </source>
</evidence>
<feature type="transmembrane region" description="Helical" evidence="7">
    <location>
        <begin position="169"/>
        <end position="191"/>
    </location>
</feature>
<accession>A0ABP8D7Q8</accession>
<feature type="transmembrane region" description="Helical" evidence="7">
    <location>
        <begin position="344"/>
        <end position="368"/>
    </location>
</feature>
<reference evidence="9" key="1">
    <citation type="journal article" date="2019" name="Int. J. Syst. Evol. Microbiol.">
        <title>The Global Catalogue of Microorganisms (GCM) 10K type strain sequencing project: providing services to taxonomists for standard genome sequencing and annotation.</title>
        <authorList>
            <consortium name="The Broad Institute Genomics Platform"/>
            <consortium name="The Broad Institute Genome Sequencing Center for Infectious Disease"/>
            <person name="Wu L."/>
            <person name="Ma J."/>
        </authorList>
    </citation>
    <scope>NUCLEOTIDE SEQUENCE [LARGE SCALE GENOMIC DNA]</scope>
    <source>
        <strain evidence="9">JCM 17441</strain>
    </source>
</reference>
<dbReference type="PANTHER" id="PTHR23513">
    <property type="entry name" value="INTEGRAL MEMBRANE EFFLUX PROTEIN-RELATED"/>
    <property type="match status" value="1"/>
</dbReference>
<dbReference type="EMBL" id="BAABAT010000007">
    <property type="protein sequence ID" value="GAA4249466.1"/>
    <property type="molecule type" value="Genomic_DNA"/>
</dbReference>
<dbReference type="Pfam" id="PF05977">
    <property type="entry name" value="MFS_3"/>
    <property type="match status" value="1"/>
</dbReference>
<keyword evidence="2" id="KW-0813">Transport</keyword>
<feature type="transmembrane region" description="Helical" evidence="7">
    <location>
        <begin position="291"/>
        <end position="309"/>
    </location>
</feature>
<comment type="subcellular location">
    <subcellularLocation>
        <location evidence="1">Cell membrane</location>
        <topology evidence="1">Multi-pass membrane protein</topology>
    </subcellularLocation>
</comment>
<dbReference type="Proteomes" id="UP001500620">
    <property type="component" value="Unassembled WGS sequence"/>
</dbReference>
<feature type="transmembrane region" description="Helical" evidence="7">
    <location>
        <begin position="128"/>
        <end position="149"/>
    </location>
</feature>
<feature type="transmembrane region" description="Helical" evidence="7">
    <location>
        <begin position="374"/>
        <end position="394"/>
    </location>
</feature>
<feature type="transmembrane region" description="Helical" evidence="7">
    <location>
        <begin position="258"/>
        <end position="279"/>
    </location>
</feature>
<keyword evidence="6 7" id="KW-0472">Membrane</keyword>
<dbReference type="SUPFAM" id="SSF103473">
    <property type="entry name" value="MFS general substrate transporter"/>
    <property type="match status" value="1"/>
</dbReference>
<dbReference type="CDD" id="cd06173">
    <property type="entry name" value="MFS_MefA_like"/>
    <property type="match status" value="1"/>
</dbReference>
<evidence type="ECO:0000256" key="2">
    <source>
        <dbReference type="ARBA" id="ARBA00022448"/>
    </source>
</evidence>
<dbReference type="InterPro" id="IPR010290">
    <property type="entry name" value="TM_effector"/>
</dbReference>
<gene>
    <name evidence="8" type="ORF">GCM10022255_033740</name>
</gene>
<keyword evidence="5 7" id="KW-1133">Transmembrane helix</keyword>
<evidence type="ECO:0000256" key="7">
    <source>
        <dbReference type="SAM" id="Phobius"/>
    </source>
</evidence>
<feature type="transmembrane region" description="Helical" evidence="7">
    <location>
        <begin position="222"/>
        <end position="246"/>
    </location>
</feature>
<feature type="transmembrane region" description="Helical" evidence="7">
    <location>
        <begin position="103"/>
        <end position="121"/>
    </location>
</feature>
<name>A0ABP8D7Q8_9ACTN</name>
<dbReference type="PANTHER" id="PTHR23513:SF11">
    <property type="entry name" value="STAPHYLOFERRIN A TRANSPORTER"/>
    <property type="match status" value="1"/>
</dbReference>
<feature type="transmembrane region" description="Helical" evidence="7">
    <location>
        <begin position="46"/>
        <end position="67"/>
    </location>
</feature>
<evidence type="ECO:0000313" key="9">
    <source>
        <dbReference type="Proteomes" id="UP001500620"/>
    </source>
</evidence>
<keyword evidence="9" id="KW-1185">Reference proteome</keyword>